<accession>A0A0H5RCL8</accession>
<sequence length="260" mass="29623">MKMFIAIELRIAYSNSCPKVVVVINQSPAIRRVSDVDEDKQCPHAEILKNLLMLLLALFICTNITTPEIHGFGEDSWMKNNLSFQSGDHIAQVARQSSVREIQSLSRSESLPKVKRVHPNPGMEIDAYVKHLDFIISGDQWKAPYPMIVHLNPSDVFDDTLLFTVPEAEFPENPPAAEIVWTVHSPYQAHERKPIHPRYNTRIACVECHRSKLACDCRRPCARCEKAGKGALCKDRIHSRRKKKAQNQTMGKQPRSKKTF</sequence>
<dbReference type="AlphaFoldDB" id="A0A0H5RCL8"/>
<feature type="domain" description="Zn(2)-C6 fungal-type" evidence="2">
    <location>
        <begin position="204"/>
        <end position="233"/>
    </location>
</feature>
<proteinExistence type="predicted"/>
<dbReference type="CDD" id="cd00067">
    <property type="entry name" value="GAL4"/>
    <property type="match status" value="1"/>
</dbReference>
<dbReference type="EMBL" id="HACM01011563">
    <property type="protein sequence ID" value="CRZ12005.1"/>
    <property type="molecule type" value="Transcribed_RNA"/>
</dbReference>
<dbReference type="GO" id="GO:0008270">
    <property type="term" value="F:zinc ion binding"/>
    <property type="evidence" value="ECO:0007669"/>
    <property type="project" value="InterPro"/>
</dbReference>
<dbReference type="GO" id="GO:0000981">
    <property type="term" value="F:DNA-binding transcription factor activity, RNA polymerase II-specific"/>
    <property type="evidence" value="ECO:0007669"/>
    <property type="project" value="InterPro"/>
</dbReference>
<name>A0A0H5RCL8_9EUKA</name>
<evidence type="ECO:0000313" key="3">
    <source>
        <dbReference type="EMBL" id="CRZ12005.1"/>
    </source>
</evidence>
<feature type="region of interest" description="Disordered" evidence="1">
    <location>
        <begin position="236"/>
        <end position="260"/>
    </location>
</feature>
<protein>
    <recommendedName>
        <fullName evidence="2">Zn(2)-C6 fungal-type domain-containing protein</fullName>
    </recommendedName>
</protein>
<dbReference type="PROSITE" id="PS50048">
    <property type="entry name" value="ZN2_CY6_FUNGAL_2"/>
    <property type="match status" value="1"/>
</dbReference>
<organism evidence="3">
    <name type="scientific">Spongospora subterranea</name>
    <dbReference type="NCBI Taxonomy" id="70186"/>
    <lineage>
        <taxon>Eukaryota</taxon>
        <taxon>Sar</taxon>
        <taxon>Rhizaria</taxon>
        <taxon>Endomyxa</taxon>
        <taxon>Phytomyxea</taxon>
        <taxon>Plasmodiophorida</taxon>
        <taxon>Plasmodiophoridae</taxon>
        <taxon>Spongospora</taxon>
    </lineage>
</organism>
<dbReference type="PROSITE" id="PS00463">
    <property type="entry name" value="ZN2_CY6_FUNGAL_1"/>
    <property type="match status" value="1"/>
</dbReference>
<evidence type="ECO:0000256" key="1">
    <source>
        <dbReference type="SAM" id="MobiDB-lite"/>
    </source>
</evidence>
<dbReference type="InterPro" id="IPR001138">
    <property type="entry name" value="Zn2Cys6_DnaBD"/>
</dbReference>
<reference evidence="3" key="1">
    <citation type="submission" date="2015-04" db="EMBL/GenBank/DDBJ databases">
        <title>The genome sequence of the plant pathogenic Rhizarian Plasmodiophora brassicae reveals insights in its biotrophic life cycle and the origin of chitin synthesis.</title>
        <authorList>
            <person name="Schwelm A."/>
            <person name="Fogelqvist J."/>
            <person name="Knaust A."/>
            <person name="Julke S."/>
            <person name="Lilja T."/>
            <person name="Dhandapani V."/>
            <person name="Bonilla-Rosso G."/>
            <person name="Karlsson M."/>
            <person name="Shevchenko A."/>
            <person name="Choi S.R."/>
            <person name="Kim H.G."/>
            <person name="Park J.Y."/>
            <person name="Lim Y.P."/>
            <person name="Ludwig-Muller J."/>
            <person name="Dixelius C."/>
        </authorList>
    </citation>
    <scope>NUCLEOTIDE SEQUENCE</scope>
    <source>
        <tissue evidence="3">Potato root galls</tissue>
    </source>
</reference>
<evidence type="ECO:0000259" key="2">
    <source>
        <dbReference type="PROSITE" id="PS50048"/>
    </source>
</evidence>